<proteinExistence type="predicted"/>
<dbReference type="InterPro" id="IPR007345">
    <property type="entry name" value="Polysacch_pyruvyl_Trfase"/>
</dbReference>
<dbReference type="SUPFAM" id="SSF52317">
    <property type="entry name" value="Class I glutamine amidotransferase-like"/>
    <property type="match status" value="1"/>
</dbReference>
<protein>
    <recommendedName>
        <fullName evidence="1">Polysaccharide pyruvyl transferase domain-containing protein</fullName>
    </recommendedName>
</protein>
<sequence length="357" mass="36623">VSTAVGDRAVVAAWVGSTNLGDELVFSVLRRLLADRGVEAVVPSVDPSATAADHGVDAFNHLNPLALRQSLRGADMLVFGGGGLLQDETGVWNLPWHLSRIRAARRAGVPWAGVGLGASGLTTARGGRRVATAFCDQVAVAVRDQRSADALTGLGVPRVVRAADLAWLADPPDRQGSGVLAVCLRNPQTARWRPAMVGPPARPSLAAIGALAMAIDATAAATGLTTRFVALDPVADHPLHLRIADRMATRAEIRSPNLEGLLAEFADVDVVVTMRYHGAVAGALAGAPVVSLPFSPKLAALADDLGPAMVAAHSPDDLPQSVTTALNGSDHLAGTVEGLIDLAGGNATTLDDLLGAV</sequence>
<dbReference type="EMBL" id="UINC01017800">
    <property type="protein sequence ID" value="SVA74197.1"/>
    <property type="molecule type" value="Genomic_DNA"/>
</dbReference>
<evidence type="ECO:0000313" key="2">
    <source>
        <dbReference type="EMBL" id="SVA74197.1"/>
    </source>
</evidence>
<organism evidence="2">
    <name type="scientific">marine metagenome</name>
    <dbReference type="NCBI Taxonomy" id="408172"/>
    <lineage>
        <taxon>unclassified sequences</taxon>
        <taxon>metagenomes</taxon>
        <taxon>ecological metagenomes</taxon>
    </lineage>
</organism>
<gene>
    <name evidence="2" type="ORF">METZ01_LOCUS127051</name>
</gene>
<dbReference type="Pfam" id="PF04230">
    <property type="entry name" value="PS_pyruv_trans"/>
    <property type="match status" value="1"/>
</dbReference>
<feature type="domain" description="Polysaccharide pyruvyl transferase" evidence="1">
    <location>
        <begin position="19"/>
        <end position="292"/>
    </location>
</feature>
<name>A0A381YCN5_9ZZZZ</name>
<evidence type="ECO:0000259" key="1">
    <source>
        <dbReference type="Pfam" id="PF04230"/>
    </source>
</evidence>
<feature type="non-terminal residue" evidence="2">
    <location>
        <position position="1"/>
    </location>
</feature>
<accession>A0A381YCN5</accession>
<reference evidence="2" key="1">
    <citation type="submission" date="2018-05" db="EMBL/GenBank/DDBJ databases">
        <authorList>
            <person name="Lanie J.A."/>
            <person name="Ng W.-L."/>
            <person name="Kazmierczak K.M."/>
            <person name="Andrzejewski T.M."/>
            <person name="Davidsen T.M."/>
            <person name="Wayne K.J."/>
            <person name="Tettelin H."/>
            <person name="Glass J.I."/>
            <person name="Rusch D."/>
            <person name="Podicherti R."/>
            <person name="Tsui H.-C.T."/>
            <person name="Winkler M.E."/>
        </authorList>
    </citation>
    <scope>NUCLEOTIDE SEQUENCE</scope>
</reference>
<dbReference type="AlphaFoldDB" id="A0A381YCN5"/>
<dbReference type="PANTHER" id="PTHR36836">
    <property type="entry name" value="COLANIC ACID BIOSYNTHESIS PROTEIN WCAK"/>
    <property type="match status" value="1"/>
</dbReference>
<dbReference type="InterPro" id="IPR029062">
    <property type="entry name" value="Class_I_gatase-like"/>
</dbReference>
<dbReference type="PANTHER" id="PTHR36836:SF1">
    <property type="entry name" value="COLANIC ACID BIOSYNTHESIS PROTEIN WCAK"/>
    <property type="match status" value="1"/>
</dbReference>